<name>A0A8B3CVR2_9LEPT</name>
<dbReference type="EMBL" id="QHCS01000001">
    <property type="protein sequence ID" value="RHX88765.1"/>
    <property type="molecule type" value="Genomic_DNA"/>
</dbReference>
<evidence type="ECO:0000313" key="2">
    <source>
        <dbReference type="Proteomes" id="UP000266669"/>
    </source>
</evidence>
<dbReference type="AlphaFoldDB" id="A0A8B3CVR2"/>
<protein>
    <submittedName>
        <fullName evidence="1">Uncharacterized protein</fullName>
    </submittedName>
</protein>
<proteinExistence type="predicted"/>
<dbReference type="Proteomes" id="UP000266669">
    <property type="component" value="Unassembled WGS sequence"/>
</dbReference>
<evidence type="ECO:0000313" key="1">
    <source>
        <dbReference type="EMBL" id="RHX88765.1"/>
    </source>
</evidence>
<reference evidence="2" key="1">
    <citation type="submission" date="2018-05" db="EMBL/GenBank/DDBJ databases">
        <title>Leptospira yasudae sp. nov. and Leptospira stimsonii sp. nov., two pathogenic species of the genus Leptospira isolated from environmental sources.</title>
        <authorList>
            <person name="Casanovas-Massana A."/>
            <person name="Hamond C."/>
            <person name="Santos L.A."/>
            <person name="Hacker K.P."/>
            <person name="Balassiano I."/>
            <person name="Medeiros M.A."/>
            <person name="Reis M.G."/>
            <person name="Ko A.I."/>
            <person name="Wunder E.A."/>
        </authorList>
    </citation>
    <scope>NUCLEOTIDE SEQUENCE [LARGE SCALE GENOMIC DNA]</scope>
    <source>
        <strain evidence="2">AMB6-RJ</strain>
    </source>
</reference>
<organism evidence="1 2">
    <name type="scientific">Leptospira stimsonii</name>
    <dbReference type="NCBI Taxonomy" id="2202203"/>
    <lineage>
        <taxon>Bacteria</taxon>
        <taxon>Pseudomonadati</taxon>
        <taxon>Spirochaetota</taxon>
        <taxon>Spirochaetia</taxon>
        <taxon>Leptospirales</taxon>
        <taxon>Leptospiraceae</taxon>
        <taxon>Leptospira</taxon>
    </lineage>
</organism>
<gene>
    <name evidence="1" type="ORF">DLM78_07570</name>
</gene>
<accession>A0A8B3CVR2</accession>
<sequence length="103" mass="11825">MGLKPEQFNLFLKSDFVSSTIECQPNLEMSLVEVRSFLGIRFSFDSPLPDFLASRHGWKYSHSFLEGSLKMNSQKQNVGYDSPLSEIWIEHGLHKNGSKRMKS</sequence>
<comment type="caution">
    <text evidence="1">The sequence shown here is derived from an EMBL/GenBank/DDBJ whole genome shotgun (WGS) entry which is preliminary data.</text>
</comment>